<evidence type="ECO:0000256" key="6">
    <source>
        <dbReference type="ARBA" id="ARBA00022643"/>
    </source>
</evidence>
<keyword evidence="5" id="KW-0285">Flavoprotein</keyword>
<evidence type="ECO:0000259" key="13">
    <source>
        <dbReference type="PROSITE" id="PS51384"/>
    </source>
</evidence>
<dbReference type="InterPro" id="IPR003097">
    <property type="entry name" value="CysJ-like_FAD-binding"/>
</dbReference>
<dbReference type="Proteomes" id="UP000721861">
    <property type="component" value="Unassembled WGS sequence"/>
</dbReference>
<dbReference type="InterPro" id="IPR001094">
    <property type="entry name" value="Flavdoxin-like"/>
</dbReference>
<feature type="domain" description="FAD-binding FR-type" evidence="13">
    <location>
        <begin position="235"/>
        <end position="449"/>
    </location>
</feature>
<dbReference type="Gene3D" id="2.40.30.10">
    <property type="entry name" value="Translation factors"/>
    <property type="match status" value="1"/>
</dbReference>
<dbReference type="PROSITE" id="PS51384">
    <property type="entry name" value="FAD_FR"/>
    <property type="match status" value="1"/>
</dbReference>
<evidence type="ECO:0000256" key="7">
    <source>
        <dbReference type="ARBA" id="ARBA00022827"/>
    </source>
</evidence>
<proteinExistence type="predicted"/>
<keyword evidence="15" id="KW-1185">Reference proteome</keyword>
<evidence type="ECO:0000256" key="5">
    <source>
        <dbReference type="ARBA" id="ARBA00022630"/>
    </source>
</evidence>
<evidence type="ECO:0000256" key="4">
    <source>
        <dbReference type="ARBA" id="ARBA00022605"/>
    </source>
</evidence>
<evidence type="ECO:0000256" key="9">
    <source>
        <dbReference type="ARBA" id="ARBA00022982"/>
    </source>
</evidence>
<dbReference type="Pfam" id="PF00667">
    <property type="entry name" value="FAD_binding_1"/>
    <property type="match status" value="1"/>
</dbReference>
<dbReference type="InterPro" id="IPR023173">
    <property type="entry name" value="NADPH_Cyt_P450_Rdtase_alpha"/>
</dbReference>
<evidence type="ECO:0000259" key="12">
    <source>
        <dbReference type="PROSITE" id="PS50902"/>
    </source>
</evidence>
<dbReference type="InterPro" id="IPR010199">
    <property type="entry name" value="CysJ"/>
</dbReference>
<dbReference type="PRINTS" id="PR00371">
    <property type="entry name" value="FPNCR"/>
</dbReference>
<gene>
    <name evidence="14" type="ORF">KEM09_18550</name>
</gene>
<comment type="cofactor">
    <cofactor evidence="1">
        <name>FMN</name>
        <dbReference type="ChEBI" id="CHEBI:58210"/>
    </cofactor>
</comment>
<dbReference type="InterPro" id="IPR039261">
    <property type="entry name" value="FNR_nucleotide-bd"/>
</dbReference>
<evidence type="ECO:0000256" key="8">
    <source>
        <dbReference type="ARBA" id="ARBA00022857"/>
    </source>
</evidence>
<keyword evidence="10" id="KW-0560">Oxidoreductase</keyword>
<feature type="domain" description="Flavodoxin-like" evidence="12">
    <location>
        <begin position="72"/>
        <end position="217"/>
    </location>
</feature>
<keyword evidence="11" id="KW-0198">Cysteine biosynthesis</keyword>
<evidence type="ECO:0000313" key="14">
    <source>
        <dbReference type="EMBL" id="MBS2213422.1"/>
    </source>
</evidence>
<evidence type="ECO:0000256" key="2">
    <source>
        <dbReference type="ARBA" id="ARBA00001974"/>
    </source>
</evidence>
<dbReference type="PANTHER" id="PTHR19384">
    <property type="entry name" value="NITRIC OXIDE SYNTHASE-RELATED"/>
    <property type="match status" value="1"/>
</dbReference>
<keyword evidence="7" id="KW-0274">FAD</keyword>
<evidence type="ECO:0000256" key="3">
    <source>
        <dbReference type="ARBA" id="ARBA00022448"/>
    </source>
</evidence>
<comment type="caution">
    <text evidence="14">The sequence shown here is derived from an EMBL/GenBank/DDBJ whole genome shotgun (WGS) entry which is preliminary data.</text>
</comment>
<protein>
    <submittedName>
        <fullName evidence="14">Flavodoxin domain-containing protein</fullName>
    </submittedName>
</protein>
<dbReference type="EMBL" id="JAGUCN010000027">
    <property type="protein sequence ID" value="MBS2213422.1"/>
    <property type="molecule type" value="Genomic_DNA"/>
</dbReference>
<dbReference type="PIRSF" id="PIRSF000207">
    <property type="entry name" value="SiR-FP_CysJ"/>
    <property type="match status" value="1"/>
</dbReference>
<dbReference type="SUPFAM" id="SSF63380">
    <property type="entry name" value="Riboflavin synthase domain-like"/>
    <property type="match status" value="1"/>
</dbReference>
<dbReference type="CDD" id="cd06199">
    <property type="entry name" value="SiR"/>
    <property type="match status" value="1"/>
</dbReference>
<name>A0ABS5KF59_9BACT</name>
<dbReference type="Gene3D" id="3.40.50.80">
    <property type="entry name" value="Nucleotide-binding domain of ferredoxin-NADP reductase (FNR) module"/>
    <property type="match status" value="1"/>
</dbReference>
<evidence type="ECO:0000256" key="1">
    <source>
        <dbReference type="ARBA" id="ARBA00001917"/>
    </source>
</evidence>
<dbReference type="InterPro" id="IPR001433">
    <property type="entry name" value="OxRdtase_FAD/NAD-bd"/>
</dbReference>
<keyword evidence="6" id="KW-0288">FMN</keyword>
<dbReference type="InterPro" id="IPR029039">
    <property type="entry name" value="Flavoprotein-like_sf"/>
</dbReference>
<dbReference type="InterPro" id="IPR017927">
    <property type="entry name" value="FAD-bd_FR_type"/>
</dbReference>
<dbReference type="PROSITE" id="PS50902">
    <property type="entry name" value="FLAVODOXIN_LIKE"/>
    <property type="match status" value="1"/>
</dbReference>
<accession>A0ABS5KF59</accession>
<organism evidence="14 15">
    <name type="scientific">Carboxylicivirga mesophila</name>
    <dbReference type="NCBI Taxonomy" id="1166478"/>
    <lineage>
        <taxon>Bacteria</taxon>
        <taxon>Pseudomonadati</taxon>
        <taxon>Bacteroidota</taxon>
        <taxon>Bacteroidia</taxon>
        <taxon>Marinilabiliales</taxon>
        <taxon>Marinilabiliaceae</taxon>
        <taxon>Carboxylicivirga</taxon>
    </lineage>
</organism>
<dbReference type="PRINTS" id="PR00369">
    <property type="entry name" value="FLAVODOXIN"/>
</dbReference>
<reference evidence="14 15" key="1">
    <citation type="journal article" date="2014" name="Int. J. Syst. Evol. Microbiol.">
        <title>Carboxylicivirga gen. nov. in the family Marinilabiliaceae with two novel species, Carboxylicivirga mesophila sp. nov. and Carboxylicivirga taeanensis sp. nov., and reclassification of Cytophaga fermentans as Saccharicrinis fermentans gen. nov., comb. nov.</title>
        <authorList>
            <person name="Yang S.H."/>
            <person name="Seo H.S."/>
            <person name="Woo J.H."/>
            <person name="Oh H.M."/>
            <person name="Jang H."/>
            <person name="Lee J.H."/>
            <person name="Kim S.J."/>
            <person name="Kwon K.K."/>
        </authorList>
    </citation>
    <scope>NUCLEOTIDE SEQUENCE [LARGE SCALE GENOMIC DNA]</scope>
    <source>
        <strain evidence="14 15">JCM 18290</strain>
    </source>
</reference>
<dbReference type="SUPFAM" id="SSF52343">
    <property type="entry name" value="Ferredoxin reductase-like, C-terminal NADP-linked domain"/>
    <property type="match status" value="1"/>
</dbReference>
<keyword evidence="9" id="KW-0249">Electron transport</keyword>
<dbReference type="Gene3D" id="1.20.990.10">
    <property type="entry name" value="NADPH-cytochrome p450 Reductase, Chain A, domain 3"/>
    <property type="match status" value="1"/>
</dbReference>
<dbReference type="Pfam" id="PF00175">
    <property type="entry name" value="NAD_binding_1"/>
    <property type="match status" value="1"/>
</dbReference>
<dbReference type="Gene3D" id="3.40.50.360">
    <property type="match status" value="1"/>
</dbReference>
<dbReference type="SUPFAM" id="SSF52218">
    <property type="entry name" value="Flavoproteins"/>
    <property type="match status" value="1"/>
</dbReference>
<evidence type="ECO:0000256" key="11">
    <source>
        <dbReference type="ARBA" id="ARBA00023192"/>
    </source>
</evidence>
<dbReference type="InterPro" id="IPR017938">
    <property type="entry name" value="Riboflavin_synthase-like_b-brl"/>
</dbReference>
<keyword evidence="8" id="KW-0521">NADP</keyword>
<keyword evidence="4" id="KW-0028">Amino-acid biosynthesis</keyword>
<evidence type="ECO:0000256" key="10">
    <source>
        <dbReference type="ARBA" id="ARBA00023002"/>
    </source>
</evidence>
<comment type="cofactor">
    <cofactor evidence="2">
        <name>FAD</name>
        <dbReference type="ChEBI" id="CHEBI:57692"/>
    </cofactor>
</comment>
<dbReference type="PANTHER" id="PTHR19384:SF128">
    <property type="entry name" value="NADPH OXIDOREDUCTASE A"/>
    <property type="match status" value="1"/>
</dbReference>
<sequence length="599" mass="66331">MSQHITTGVLSETLLGEANHLVNKLSKEQLLWLGGYLSGIGLNGQQDTAVACQQEVTNGTGLNGNQTATASLKVLVGSHSGNGKLIARQLAEQAKSNGLQLEVSSMGDFRPKHLQKEDNVIFIVSTHGEGEPPVEAADLHKFLGGKRVGDISQLNYAVVALGDSSYQFFCQTGLDFHNRLKAHGANALSEPLLLDVDFKDQLDNLPDTVLTLFGNLKSSSSETVTSAVGARNITDGLVEAELIDKVLLNGRGSNKETYHIELDIEGTGLSYQPGDALEVYAVNNDELVQQLLTRLNYSGDEPVEHKGTTYTISELLKFHKEITVVTIPVLKKLSAFVKEPDLNRLLDKRDELDSFLYGSDLLDVLSDFSLSVQPQELADALRTLPPRAYSIASSQAEVGDEVHLTVGAVRYEKNERPHQGVCSSFLIDQLEEGEKVAVQIKSNEGFRLPANEKDVILIGAGTGIAPYRAFLQEREAAEATGKNWLFFGDQHFETDFLYQAEWLKYRQKGLLSKVDVAFSRDQQEKVYVQHRVKAQADEVYAWLQNGATIYVCGDRKTLARDLQQAFIEILQEQENISFEQAEERLVQLKKEGRYQEDVY</sequence>
<dbReference type="RefSeq" id="WP_212230576.1">
    <property type="nucleotide sequence ID" value="NZ_JAGUCN010000027.1"/>
</dbReference>
<dbReference type="Pfam" id="PF00258">
    <property type="entry name" value="Flavodoxin_1"/>
    <property type="match status" value="1"/>
</dbReference>
<dbReference type="InterPro" id="IPR008254">
    <property type="entry name" value="Flavodoxin/NO_synth"/>
</dbReference>
<dbReference type="InterPro" id="IPR001709">
    <property type="entry name" value="Flavoprot_Pyr_Nucl_cyt_Rdtase"/>
</dbReference>
<evidence type="ECO:0000313" key="15">
    <source>
        <dbReference type="Proteomes" id="UP000721861"/>
    </source>
</evidence>
<keyword evidence="3" id="KW-0813">Transport</keyword>